<accession>A0A8A4TTJ1</accession>
<comment type="subcellular location">
    <subcellularLocation>
        <location evidence="1">Cell membrane</location>
        <topology evidence="1">Single-pass membrane protein</topology>
    </subcellularLocation>
    <subcellularLocation>
        <location evidence="7">Cell membrane</location>
        <topology evidence="7">Single-pass type II membrane protein</topology>
    </subcellularLocation>
</comment>
<name>A0A8A4TTJ1_SULCO</name>
<evidence type="ECO:0000256" key="2">
    <source>
        <dbReference type="ARBA" id="ARBA00005811"/>
    </source>
</evidence>
<keyword evidence="10" id="KW-1185">Reference proteome</keyword>
<protein>
    <submittedName>
        <fullName evidence="9">Biopolymer transporter ExbD</fullName>
    </submittedName>
</protein>
<dbReference type="AlphaFoldDB" id="A0A8A4TTJ1"/>
<dbReference type="GO" id="GO:0005886">
    <property type="term" value="C:plasma membrane"/>
    <property type="evidence" value="ECO:0007669"/>
    <property type="project" value="UniProtKB-SubCell"/>
</dbReference>
<evidence type="ECO:0000313" key="10">
    <source>
        <dbReference type="Proteomes" id="UP000663929"/>
    </source>
</evidence>
<evidence type="ECO:0000256" key="7">
    <source>
        <dbReference type="RuleBase" id="RU003879"/>
    </source>
</evidence>
<dbReference type="InterPro" id="IPR003400">
    <property type="entry name" value="ExbD"/>
</dbReference>
<keyword evidence="4 7" id="KW-0812">Transmembrane</keyword>
<reference evidence="9" key="1">
    <citation type="submission" date="2021-03" db="EMBL/GenBank/DDBJ databases">
        <title>Acanthopleuribacteraceae sp. M133.</title>
        <authorList>
            <person name="Wang G."/>
        </authorList>
    </citation>
    <scope>NUCLEOTIDE SEQUENCE</scope>
    <source>
        <strain evidence="9">M133</strain>
    </source>
</reference>
<dbReference type="PANTHER" id="PTHR30558:SF3">
    <property type="entry name" value="BIOPOLYMER TRANSPORT PROTEIN EXBD-RELATED"/>
    <property type="match status" value="1"/>
</dbReference>
<keyword evidence="6 8" id="KW-0472">Membrane</keyword>
<keyword evidence="5 8" id="KW-1133">Transmembrane helix</keyword>
<dbReference type="Gene3D" id="3.30.420.270">
    <property type="match status" value="1"/>
</dbReference>
<comment type="similarity">
    <text evidence="2 7">Belongs to the ExbD/TolR family.</text>
</comment>
<evidence type="ECO:0000256" key="5">
    <source>
        <dbReference type="ARBA" id="ARBA00022989"/>
    </source>
</evidence>
<evidence type="ECO:0000256" key="1">
    <source>
        <dbReference type="ARBA" id="ARBA00004162"/>
    </source>
</evidence>
<dbReference type="GO" id="GO:0022857">
    <property type="term" value="F:transmembrane transporter activity"/>
    <property type="evidence" value="ECO:0007669"/>
    <property type="project" value="InterPro"/>
</dbReference>
<evidence type="ECO:0000256" key="8">
    <source>
        <dbReference type="SAM" id="Phobius"/>
    </source>
</evidence>
<evidence type="ECO:0000313" key="9">
    <source>
        <dbReference type="EMBL" id="QTD53279.1"/>
    </source>
</evidence>
<feature type="transmembrane region" description="Helical" evidence="8">
    <location>
        <begin position="21"/>
        <end position="37"/>
    </location>
</feature>
<evidence type="ECO:0000256" key="4">
    <source>
        <dbReference type="ARBA" id="ARBA00022692"/>
    </source>
</evidence>
<keyword evidence="7" id="KW-0813">Transport</keyword>
<keyword evidence="7" id="KW-0653">Protein transport</keyword>
<sequence>MKVKKTKSLEANIPTASMADIAFLLIVFFMISTVFQVDKTSVALPTSHADTRHEVVKESAFVIITKDGTIKASDGVEDSQLVNIEDIQILAASWMQKRPSQPVVIKADGDARFSHVDKVLKHLRDAGVVNLKFLTEQAKSD</sequence>
<gene>
    <name evidence="9" type="ORF">J3U87_12560</name>
</gene>
<dbReference type="Pfam" id="PF02472">
    <property type="entry name" value="ExbD"/>
    <property type="match status" value="1"/>
</dbReference>
<evidence type="ECO:0000256" key="3">
    <source>
        <dbReference type="ARBA" id="ARBA00022475"/>
    </source>
</evidence>
<proteinExistence type="inferred from homology"/>
<dbReference type="PANTHER" id="PTHR30558">
    <property type="entry name" value="EXBD MEMBRANE COMPONENT OF PMF-DRIVEN MACROMOLECULE IMPORT SYSTEM"/>
    <property type="match status" value="1"/>
</dbReference>
<dbReference type="KEGG" id="scor:J3U87_12560"/>
<dbReference type="RefSeq" id="WP_237383381.1">
    <property type="nucleotide sequence ID" value="NZ_CP071793.1"/>
</dbReference>
<keyword evidence="3" id="KW-1003">Cell membrane</keyword>
<dbReference type="Proteomes" id="UP000663929">
    <property type="component" value="Chromosome"/>
</dbReference>
<dbReference type="GO" id="GO:0015031">
    <property type="term" value="P:protein transport"/>
    <property type="evidence" value="ECO:0007669"/>
    <property type="project" value="UniProtKB-KW"/>
</dbReference>
<evidence type="ECO:0000256" key="6">
    <source>
        <dbReference type="ARBA" id="ARBA00023136"/>
    </source>
</evidence>
<organism evidence="9 10">
    <name type="scientific">Sulfidibacter corallicola</name>
    <dbReference type="NCBI Taxonomy" id="2818388"/>
    <lineage>
        <taxon>Bacteria</taxon>
        <taxon>Pseudomonadati</taxon>
        <taxon>Acidobacteriota</taxon>
        <taxon>Holophagae</taxon>
        <taxon>Acanthopleuribacterales</taxon>
        <taxon>Acanthopleuribacteraceae</taxon>
        <taxon>Sulfidibacter</taxon>
    </lineage>
</organism>
<dbReference type="EMBL" id="CP071793">
    <property type="protein sequence ID" value="QTD53279.1"/>
    <property type="molecule type" value="Genomic_DNA"/>
</dbReference>